<keyword evidence="3" id="KW-1185">Reference proteome</keyword>
<proteinExistence type="predicted"/>
<evidence type="ECO:0000313" key="3">
    <source>
        <dbReference type="Proteomes" id="UP001526426"/>
    </source>
</evidence>
<sequence>TPSPSPSPTPQITPTPSPSPPGGTQTENSNNAQGLDERDPFANFPNYCDSFPCQRGALNLLSAEFEQGAFHTSDPLENVANWYQKNITKAGFNEPQKMPQSSGMVEIYQVSKGNSQARFLHLLKIEDKTVILLLSQPIAETELARLRNLENLSPEESEFEQIFLALQQELSLESFQESDLVDPSLGSGQTLRGRLPESSSLSPEAFQQRVIARLKARNFVEKEVSNDFKQDGVYYIEKGNSVWQVVFTPVKAGSQTRFGVMSSNVSLFFGN</sequence>
<evidence type="ECO:0000256" key="1">
    <source>
        <dbReference type="SAM" id="MobiDB-lite"/>
    </source>
</evidence>
<gene>
    <name evidence="2" type="ORF">K4A83_08995</name>
</gene>
<feature type="compositionally biased region" description="Pro residues" evidence="1">
    <location>
        <begin position="1"/>
        <end position="21"/>
    </location>
</feature>
<dbReference type="EMBL" id="JAIHOM010000035">
    <property type="protein sequence ID" value="MCW6036404.1"/>
    <property type="molecule type" value="Genomic_DNA"/>
</dbReference>
<feature type="region of interest" description="Disordered" evidence="1">
    <location>
        <begin position="1"/>
        <end position="41"/>
    </location>
</feature>
<dbReference type="Proteomes" id="UP001526426">
    <property type="component" value="Unassembled WGS sequence"/>
</dbReference>
<organism evidence="2 3">
    <name type="scientific">Spirulina subsalsa FACHB-351</name>
    <dbReference type="NCBI Taxonomy" id="234711"/>
    <lineage>
        <taxon>Bacteria</taxon>
        <taxon>Bacillati</taxon>
        <taxon>Cyanobacteriota</taxon>
        <taxon>Cyanophyceae</taxon>
        <taxon>Spirulinales</taxon>
        <taxon>Spirulinaceae</taxon>
        <taxon>Spirulina</taxon>
    </lineage>
</organism>
<comment type="caution">
    <text evidence="2">The sequence shown here is derived from an EMBL/GenBank/DDBJ whole genome shotgun (WGS) entry which is preliminary data.</text>
</comment>
<name>A0ABT3L4H8_9CYAN</name>
<feature type="non-terminal residue" evidence="2">
    <location>
        <position position="1"/>
    </location>
</feature>
<evidence type="ECO:0000313" key="2">
    <source>
        <dbReference type="EMBL" id="MCW6036404.1"/>
    </source>
</evidence>
<protein>
    <submittedName>
        <fullName evidence="2">Uncharacterized protein</fullName>
    </submittedName>
</protein>
<reference evidence="2 3" key="1">
    <citation type="submission" date="2021-08" db="EMBL/GenBank/DDBJ databases">
        <title>Draft genome sequence of Spirulina subsalsa with high tolerance to salinity and hype-accumulation of phycocyanin.</title>
        <authorList>
            <person name="Pei H."/>
            <person name="Jiang L."/>
        </authorList>
    </citation>
    <scope>NUCLEOTIDE SEQUENCE [LARGE SCALE GENOMIC DNA]</scope>
    <source>
        <strain evidence="2 3">FACHB-351</strain>
    </source>
</reference>
<accession>A0ABT3L4H8</accession>